<dbReference type="Proteomes" id="UP000186878">
    <property type="component" value="Unassembled WGS sequence"/>
</dbReference>
<dbReference type="Pfam" id="PF09899">
    <property type="entry name" value="DUF2126"/>
    <property type="match status" value="1"/>
</dbReference>
<protein>
    <submittedName>
        <fullName evidence="3">IMP dehydrogenase</fullName>
    </submittedName>
</protein>
<feature type="region of interest" description="Disordered" evidence="1">
    <location>
        <begin position="581"/>
        <end position="626"/>
    </location>
</feature>
<dbReference type="PANTHER" id="PTHR33490:SF1">
    <property type="entry name" value="SLL1233 PROTEIN"/>
    <property type="match status" value="1"/>
</dbReference>
<dbReference type="SUPFAM" id="SSF54001">
    <property type="entry name" value="Cysteine proteinases"/>
    <property type="match status" value="1"/>
</dbReference>
<evidence type="ECO:0000313" key="3">
    <source>
        <dbReference type="EMBL" id="OLO05602.1"/>
    </source>
</evidence>
<evidence type="ECO:0000313" key="4">
    <source>
        <dbReference type="Proteomes" id="UP000186878"/>
    </source>
</evidence>
<organism evidence="3 4">
    <name type="scientific">Salinicola socius</name>
    <dbReference type="NCBI Taxonomy" id="404433"/>
    <lineage>
        <taxon>Bacteria</taxon>
        <taxon>Pseudomonadati</taxon>
        <taxon>Pseudomonadota</taxon>
        <taxon>Gammaproteobacteria</taxon>
        <taxon>Oceanospirillales</taxon>
        <taxon>Halomonadaceae</taxon>
        <taxon>Salinicola</taxon>
    </lineage>
</organism>
<proteinExistence type="predicted"/>
<dbReference type="PANTHER" id="PTHR33490">
    <property type="entry name" value="BLR5614 PROTEIN-RELATED"/>
    <property type="match status" value="1"/>
</dbReference>
<accession>A0A1Q8SWA0</accession>
<dbReference type="Pfam" id="PF01841">
    <property type="entry name" value="Transglut_core"/>
    <property type="match status" value="1"/>
</dbReference>
<dbReference type="InterPro" id="IPR013589">
    <property type="entry name" value="Bac_transglu_N"/>
</dbReference>
<dbReference type="OrthoDB" id="9804872at2"/>
<dbReference type="RefSeq" id="WP_075568823.1">
    <property type="nucleotide sequence ID" value="NZ_MSDO01000003.1"/>
</dbReference>
<dbReference type="SMART" id="SM00460">
    <property type="entry name" value="TGc"/>
    <property type="match status" value="1"/>
</dbReference>
<comment type="caution">
    <text evidence="3">The sequence shown here is derived from an EMBL/GenBank/DDBJ whole genome shotgun (WGS) entry which is preliminary data.</text>
</comment>
<dbReference type="InterPro" id="IPR018667">
    <property type="entry name" value="DUF2126"/>
</dbReference>
<dbReference type="Gene3D" id="3.10.620.30">
    <property type="match status" value="1"/>
</dbReference>
<keyword evidence="4" id="KW-1185">Reference proteome</keyword>
<dbReference type="EMBL" id="MSDO01000003">
    <property type="protein sequence ID" value="OLO05602.1"/>
    <property type="molecule type" value="Genomic_DNA"/>
</dbReference>
<feature type="domain" description="Transglutaminase-like" evidence="2">
    <location>
        <begin position="172"/>
        <end position="248"/>
    </location>
</feature>
<dbReference type="AlphaFoldDB" id="A0A1Q8SWA0"/>
<evidence type="ECO:0000259" key="2">
    <source>
        <dbReference type="SMART" id="SM00460"/>
    </source>
</evidence>
<dbReference type="InterPro" id="IPR002931">
    <property type="entry name" value="Transglutaminase-like"/>
</dbReference>
<dbReference type="InterPro" id="IPR038765">
    <property type="entry name" value="Papain-like_cys_pep_sf"/>
</dbReference>
<dbReference type="STRING" id="404433.BTW07_03785"/>
<name>A0A1Q8SWA0_9GAMM</name>
<sequence length="1134" mass="127225">MTLRVALSHRTSYIFDRPVNLSPHLIRLRPAPHCRTPIEAYSLSVSAKPQFLSWQQDPFGNFIARVVFPEPVTRLDVAVEVIAPMTVINPFDFFVESYAENYPFAYPEALRKELAPYLEIGERGERLMAWLAKVPRESSGIADFLVMLNQRLQQDISYLVRMEPGVQSGEETLEKARGSCRDSAWLLVQILRHLGLAARFVSGYLIQLTADVKALEGPSGTETDFTDLHAWTEVFIPGAGWIGLDPTSGLLAGEGHIPLAATPEPTSASPIVGYSDECEVTFDFSMGVERIHEDPRVTRPYSDDQWQAIERLGEQVDRRLSGADVRLTMGGEPTFVSIDDMEADEWNTAAQGPTKRKLSGELLKRLRRAFAPGGLLHYRQGKWYPGESLPRWALACYWRKDGEAIWHDERWLADENFEESAAPGHAAEDALRFGEKLAEHLGVDADHLLPGYEDAFYYLWREQTLAVDVDPRQYDLDDEEERRRLAQLLERGLGKVIGYALPLRYAPRLNGWQSGEWPLRREHLYLIPGDSPMGLRLPLSSLPQAAFRDVDQPHSLWAPTAALEDSHGGVTRRYQAVRKAVEAGPSDARRENAESLPYNALSGGRLPATVAQTDDESPGKGSVVNDQPDTINTSLCLEVRAGQLYVFVPPVTRLEHYLELIAAIEQTAATLEMPVFVEGYPPPADPRLNHFMITPDPGVIEVNIMPAESWPALVAQTETLYGQARQTRLGAEKFMLDGRHTGTGGGNHVTLGGATPADSPFLRRPALLGSLVSYWQRHPVLSYLFSGLFVGPTSQAPRVDEARHESLHELEIALAQLSREETAQPWLVDRLFRHLLTDLTGNTHRAEFCIDKLYSPDSDTGRLGLLELRGFEMPPHPRMSLMQGLLIRALVAHFWDRPSYGGLVRWGTALHDRWMLPHYLWCDLEEVLVDLDNDGMAFALTWFAPFLEFRCPVLGRVQYQGLELELRQAIEPWHVLGEEAAGGGTSRYVDSSVERVQVKVSGMSGDRYVVTCNGQRVPLRATDRNGEAVAGVRYRAWQPPSALHPRIPVHAPLVFDIVDTWNRRSIGGCTYHVSHPAGRNFESFPVNANEAEARRLARFLPHGHRQGVHEVPEPHISRDYPFTLDLRERESGID</sequence>
<dbReference type="Pfam" id="PF08379">
    <property type="entry name" value="Bact_transglu_N"/>
    <property type="match status" value="1"/>
</dbReference>
<gene>
    <name evidence="3" type="ORF">BTW07_03785</name>
</gene>
<reference evidence="3 4" key="1">
    <citation type="submission" date="2016-12" db="EMBL/GenBank/DDBJ databases">
        <title>Draft genome sequences of strains Salinicola socius SMB35, Salinicola sp. MH3R3-1 and Chromohalobacter sp. SMB17 from the Verkhnekamsk potash mining region of Russia.</title>
        <authorList>
            <person name="Mavrodi D.V."/>
            <person name="Olsson B.E."/>
            <person name="Korsakova E.S."/>
            <person name="Pyankova A."/>
            <person name="Mavrodi O.V."/>
            <person name="Plotnikova E.G."/>
        </authorList>
    </citation>
    <scope>NUCLEOTIDE SEQUENCE [LARGE SCALE GENOMIC DNA]</scope>
    <source>
        <strain evidence="3 4">SMB35</strain>
    </source>
</reference>
<evidence type="ECO:0000256" key="1">
    <source>
        <dbReference type="SAM" id="MobiDB-lite"/>
    </source>
</evidence>